<evidence type="ECO:0000313" key="2">
    <source>
        <dbReference type="Proteomes" id="UP001060085"/>
    </source>
</evidence>
<name>A0ACC0BA00_CATRO</name>
<comment type="caution">
    <text evidence="1">The sequence shown here is derived from an EMBL/GenBank/DDBJ whole genome shotgun (WGS) entry which is preliminary data.</text>
</comment>
<evidence type="ECO:0000313" key="1">
    <source>
        <dbReference type="EMBL" id="KAI5669479.1"/>
    </source>
</evidence>
<dbReference type="EMBL" id="CM044704">
    <property type="protein sequence ID" value="KAI5669479.1"/>
    <property type="molecule type" value="Genomic_DNA"/>
</dbReference>
<gene>
    <name evidence="1" type="ORF">M9H77_19332</name>
</gene>
<keyword evidence="2" id="KW-1185">Reference proteome</keyword>
<accession>A0ACC0BA00</accession>
<protein>
    <submittedName>
        <fullName evidence="1">Uncharacterized protein</fullName>
    </submittedName>
</protein>
<dbReference type="Proteomes" id="UP001060085">
    <property type="component" value="Linkage Group LG04"/>
</dbReference>
<sequence length="875" mass="98086">MKRSSPSLHLFAVAATNSTSGTSTAMSSRPSFRGGRGRGQNRGRRSYSDRSTSDCEEKQFVTGDSHFGQVRDTNRSFRPQNNRGSFGNFPPSPSYNHNIAPPPPPSYRRVPPPQSYNRVPPPESYNLAPPPPYYNLHRPLLQQPFDQNQQFYRPPPPHSDLNQQFRPRWQHQQQFKPRPPKDLEYRNWQYANPGPPPELERFTILSYNILADYLARDHWDKLYFHIPRHFLDWERRKRSILFELGLWSADIMCLQEVDRFQDLKEELELRGYNGIWKMRTGDPVDGCATFWRNTRFKLLYEESLEFSKLGLRDNVAQICVFESLDQCNNNGTSAPTSLANAKKLVVCNIHVLFNPKRGEIKLGQIRVLLSRANAVSKLWDDAPLVFCGDFNSTPGSPVYNFISEQKLDLSELPRDKVSGQASAEIHLSRPYNPKYGAQCTENFAPVLPAFSNRKEMDRDHALDLRKPEGPDKYLGNGPFKDSLSQSTCYVIGSNECPISMKNSGGNNDKPVGQCDSHKIGEMKSKSNISHEVLEESTSLLSDDAASSTSPVQGMISGLTLPDSCHKDIHCNYNQHSHINNVCTSSNILLINTGSETVSNCSISEFDSMIDYPCNSISTAPGNRGTSSLSVSTKPPFPHQFHCALDASVESAGDFESTSTDVQLDEKIESLSLKEDLEGTKEGEGIGEDDITFLSELHHGTPFPSHSDQFEDESVKDRTNSDSQELHSVGGEISDNTSTVDWESNAVEKSKYDPSAWTPVEIETASGSPDCMVMEHALKLRSVYGEVQDSSGTRDTTGEPAVTSYHRRFMGTVDYMWRSEGLQTARVLAPIPKHAMLWAKGFPTKKWGSDHIALVSELAFTEDDTSRQNTESSVDP</sequence>
<organism evidence="1 2">
    <name type="scientific">Catharanthus roseus</name>
    <name type="common">Madagascar periwinkle</name>
    <name type="synonym">Vinca rosea</name>
    <dbReference type="NCBI Taxonomy" id="4058"/>
    <lineage>
        <taxon>Eukaryota</taxon>
        <taxon>Viridiplantae</taxon>
        <taxon>Streptophyta</taxon>
        <taxon>Embryophyta</taxon>
        <taxon>Tracheophyta</taxon>
        <taxon>Spermatophyta</taxon>
        <taxon>Magnoliopsida</taxon>
        <taxon>eudicotyledons</taxon>
        <taxon>Gunneridae</taxon>
        <taxon>Pentapetalae</taxon>
        <taxon>asterids</taxon>
        <taxon>lamiids</taxon>
        <taxon>Gentianales</taxon>
        <taxon>Apocynaceae</taxon>
        <taxon>Rauvolfioideae</taxon>
        <taxon>Vinceae</taxon>
        <taxon>Catharanthinae</taxon>
        <taxon>Catharanthus</taxon>
    </lineage>
</organism>
<reference evidence="2" key="1">
    <citation type="journal article" date="2023" name="Nat. Plants">
        <title>Single-cell RNA sequencing provides a high-resolution roadmap for understanding the multicellular compartmentation of specialized metabolism.</title>
        <authorList>
            <person name="Sun S."/>
            <person name="Shen X."/>
            <person name="Li Y."/>
            <person name="Li Y."/>
            <person name="Wang S."/>
            <person name="Li R."/>
            <person name="Zhang H."/>
            <person name="Shen G."/>
            <person name="Guo B."/>
            <person name="Wei J."/>
            <person name="Xu J."/>
            <person name="St-Pierre B."/>
            <person name="Chen S."/>
            <person name="Sun C."/>
        </authorList>
    </citation>
    <scope>NUCLEOTIDE SEQUENCE [LARGE SCALE GENOMIC DNA]</scope>
</reference>
<proteinExistence type="predicted"/>